<organism evidence="2 3">
    <name type="scientific">Paenibacillus algorifonticola</name>
    <dbReference type="NCBI Taxonomy" id="684063"/>
    <lineage>
        <taxon>Bacteria</taxon>
        <taxon>Bacillati</taxon>
        <taxon>Bacillota</taxon>
        <taxon>Bacilli</taxon>
        <taxon>Bacillales</taxon>
        <taxon>Paenibacillaceae</taxon>
        <taxon>Paenibacillus</taxon>
    </lineage>
</organism>
<dbReference type="AlphaFoldDB" id="A0A1I2CMY6"/>
<feature type="domain" description="Knr4/Smi1-like" evidence="1">
    <location>
        <begin position="22"/>
        <end position="143"/>
    </location>
</feature>
<dbReference type="SUPFAM" id="SSF160631">
    <property type="entry name" value="SMI1/KNR4-like"/>
    <property type="match status" value="1"/>
</dbReference>
<dbReference type="RefSeq" id="WP_046231498.1">
    <property type="nucleotide sequence ID" value="NZ_FONN01000005.1"/>
</dbReference>
<dbReference type="InterPro" id="IPR018958">
    <property type="entry name" value="Knr4/Smi1-like_dom"/>
</dbReference>
<dbReference type="Proteomes" id="UP000183410">
    <property type="component" value="Unassembled WGS sequence"/>
</dbReference>
<dbReference type="SMART" id="SM00860">
    <property type="entry name" value="SMI1_KNR4"/>
    <property type="match status" value="1"/>
</dbReference>
<evidence type="ECO:0000259" key="1">
    <source>
        <dbReference type="SMART" id="SM00860"/>
    </source>
</evidence>
<accession>A0A1I2CMY6</accession>
<dbReference type="Gene3D" id="3.40.1580.10">
    <property type="entry name" value="SMI1/KNR4-like"/>
    <property type="match status" value="1"/>
</dbReference>
<name>A0A1I2CMY6_9BACL</name>
<evidence type="ECO:0000313" key="3">
    <source>
        <dbReference type="Proteomes" id="UP000183410"/>
    </source>
</evidence>
<dbReference type="Pfam" id="PF14568">
    <property type="entry name" value="SUKH_6"/>
    <property type="match status" value="1"/>
</dbReference>
<proteinExistence type="predicted"/>
<sequence length="149" mass="17384">MYASLKNKLEHPSAIKWFAGRQVEEAWIAEAEAELGQQLPASYKWWLREYGNAQLSGSVIFTLVPPEFKDISDSDLLYNHRLNREHDWIPQGRLYIYVPDADEAYFFDMKAWDGQNEGEVMREDYLGGDVEVYAQSFAQFLEKLIDEHS</sequence>
<dbReference type="OrthoDB" id="5880263at2"/>
<gene>
    <name evidence="2" type="ORF">SAMN04487969_105159</name>
</gene>
<dbReference type="EMBL" id="FONN01000005">
    <property type="protein sequence ID" value="SFE69482.1"/>
    <property type="molecule type" value="Genomic_DNA"/>
</dbReference>
<reference evidence="3" key="1">
    <citation type="submission" date="2016-10" db="EMBL/GenBank/DDBJ databases">
        <authorList>
            <person name="Varghese N."/>
            <person name="Submissions S."/>
        </authorList>
    </citation>
    <scope>NUCLEOTIDE SEQUENCE [LARGE SCALE GENOMIC DNA]</scope>
    <source>
        <strain evidence="3">CGMCC 1.10223</strain>
    </source>
</reference>
<keyword evidence="3" id="KW-1185">Reference proteome</keyword>
<protein>
    <submittedName>
        <fullName evidence="2">SMI1-KNR4 cell-wall</fullName>
    </submittedName>
</protein>
<evidence type="ECO:0000313" key="2">
    <source>
        <dbReference type="EMBL" id="SFE69482.1"/>
    </source>
</evidence>
<dbReference type="InterPro" id="IPR037883">
    <property type="entry name" value="Knr4/Smi1-like_sf"/>
</dbReference>